<dbReference type="InterPro" id="IPR036259">
    <property type="entry name" value="MFS_trans_sf"/>
</dbReference>
<dbReference type="EMBL" id="QPJC01000002">
    <property type="protein sequence ID" value="RCW46047.1"/>
    <property type="molecule type" value="Genomic_DNA"/>
</dbReference>
<keyword evidence="1" id="KW-1133">Transmembrane helix</keyword>
<keyword evidence="1" id="KW-0812">Transmembrane</keyword>
<organism evidence="2 3">
    <name type="scientific">Halopolyspora algeriensis</name>
    <dbReference type="NCBI Taxonomy" id="1500506"/>
    <lineage>
        <taxon>Bacteria</taxon>
        <taxon>Bacillati</taxon>
        <taxon>Actinomycetota</taxon>
        <taxon>Actinomycetes</taxon>
        <taxon>Actinomycetes incertae sedis</taxon>
        <taxon>Halopolyspora</taxon>
    </lineage>
</organism>
<protein>
    <submittedName>
        <fullName evidence="2">MFS transporter</fullName>
    </submittedName>
</protein>
<feature type="transmembrane region" description="Helical" evidence="1">
    <location>
        <begin position="75"/>
        <end position="98"/>
    </location>
</feature>
<dbReference type="InterPro" id="IPR011701">
    <property type="entry name" value="MFS"/>
</dbReference>
<dbReference type="GO" id="GO:0022857">
    <property type="term" value="F:transmembrane transporter activity"/>
    <property type="evidence" value="ECO:0007669"/>
    <property type="project" value="InterPro"/>
</dbReference>
<dbReference type="AlphaFoldDB" id="A0A368VXL3"/>
<proteinExistence type="predicted"/>
<feature type="transmembrane region" description="Helical" evidence="1">
    <location>
        <begin position="334"/>
        <end position="353"/>
    </location>
</feature>
<keyword evidence="3" id="KW-1185">Reference proteome</keyword>
<reference evidence="2 3" key="1">
    <citation type="submission" date="2018-07" db="EMBL/GenBank/DDBJ databases">
        <title>Genomic Encyclopedia of Type Strains, Phase III (KMG-III): the genomes of soil and plant-associated and newly described type strains.</title>
        <authorList>
            <person name="Whitman W."/>
        </authorList>
    </citation>
    <scope>NUCLEOTIDE SEQUENCE [LARGE SCALE GENOMIC DNA]</scope>
    <source>
        <strain evidence="2 3">CECT 8575</strain>
    </source>
</reference>
<accession>A0A368VXL3</accession>
<evidence type="ECO:0000313" key="2">
    <source>
        <dbReference type="EMBL" id="RCW46047.1"/>
    </source>
</evidence>
<name>A0A368VXL3_9ACTN</name>
<dbReference type="Proteomes" id="UP000253495">
    <property type="component" value="Unassembled WGS sequence"/>
</dbReference>
<dbReference type="PANTHER" id="PTHR23530">
    <property type="entry name" value="TRANSPORT PROTEIN-RELATED"/>
    <property type="match status" value="1"/>
</dbReference>
<dbReference type="Gene3D" id="1.20.1250.20">
    <property type="entry name" value="MFS general substrate transporter like domains"/>
    <property type="match status" value="1"/>
</dbReference>
<dbReference type="RefSeq" id="WP_114451874.1">
    <property type="nucleotide sequence ID" value="NZ_QPJC01000002.1"/>
</dbReference>
<feature type="transmembrane region" description="Helical" evidence="1">
    <location>
        <begin position="20"/>
        <end position="43"/>
    </location>
</feature>
<dbReference type="PANTHER" id="PTHR23530:SF1">
    <property type="entry name" value="PERMEASE, MAJOR FACILITATOR SUPERFAMILY-RELATED"/>
    <property type="match status" value="1"/>
</dbReference>
<evidence type="ECO:0000256" key="1">
    <source>
        <dbReference type="SAM" id="Phobius"/>
    </source>
</evidence>
<dbReference type="SUPFAM" id="SSF103473">
    <property type="entry name" value="MFS general substrate transporter"/>
    <property type="match status" value="1"/>
</dbReference>
<dbReference type="OrthoDB" id="350307at2"/>
<feature type="transmembrane region" description="Helical" evidence="1">
    <location>
        <begin position="254"/>
        <end position="272"/>
    </location>
</feature>
<feature type="transmembrane region" description="Helical" evidence="1">
    <location>
        <begin position="110"/>
        <end position="135"/>
    </location>
</feature>
<gene>
    <name evidence="2" type="ORF">DFQ14_102349</name>
</gene>
<evidence type="ECO:0000313" key="3">
    <source>
        <dbReference type="Proteomes" id="UP000253495"/>
    </source>
</evidence>
<keyword evidence="1" id="KW-0472">Membrane</keyword>
<feature type="transmembrane region" description="Helical" evidence="1">
    <location>
        <begin position="50"/>
        <end position="69"/>
    </location>
</feature>
<sequence>MPLYPLYALLFADTGLSTAEISALFAVWSAVALLAEVPSGILADRFSRRSALVAAGILQALGYALWTVLPGFPAFAAGFVLWGIGGSLVSGALEALLYEGLAAAGAETHYARLLGHVQAAGLLAQLPAAASAAALFSLGGYVLVGWVSVGCCLTAAALACRLPEPPRAATPPTGYRAMLRAGFTESAARPTVRYAVLAVAVLTGLDAFEEYTPLLAQAWGWATGLIPLAALSVPMAAAAGAALSGPAHRLHPRALAGILGVAVLVLVLSGLLQHPAGLVGLAAFHGLHQLVLVVTEARLQHHIEGSARATVTSAAGLGGEIAALALYATWALGGLMPVAVLAAMIAVALPFWLRTPEPAPHPDSLPSPH</sequence>
<feature type="transmembrane region" description="Helical" evidence="1">
    <location>
        <begin position="220"/>
        <end position="242"/>
    </location>
</feature>
<dbReference type="Pfam" id="PF07690">
    <property type="entry name" value="MFS_1"/>
    <property type="match status" value="1"/>
</dbReference>
<dbReference type="InterPro" id="IPR053160">
    <property type="entry name" value="MFS_DHA3_Transporter"/>
</dbReference>
<comment type="caution">
    <text evidence="2">The sequence shown here is derived from an EMBL/GenBank/DDBJ whole genome shotgun (WGS) entry which is preliminary data.</text>
</comment>